<feature type="transmembrane region" description="Helical" evidence="8">
    <location>
        <begin position="571"/>
        <end position="591"/>
    </location>
</feature>
<keyword evidence="4" id="KW-1003">Cell membrane</keyword>
<evidence type="ECO:0000256" key="5">
    <source>
        <dbReference type="ARBA" id="ARBA00022692"/>
    </source>
</evidence>
<keyword evidence="5 8" id="KW-0812">Transmembrane</keyword>
<feature type="transmembrane region" description="Helical" evidence="8">
    <location>
        <begin position="520"/>
        <end position="538"/>
    </location>
</feature>
<dbReference type="Pfam" id="PF02652">
    <property type="entry name" value="Lactate_perm"/>
    <property type="match status" value="1"/>
</dbReference>
<feature type="transmembrane region" description="Helical" evidence="8">
    <location>
        <begin position="297"/>
        <end position="316"/>
    </location>
</feature>
<evidence type="ECO:0000256" key="7">
    <source>
        <dbReference type="ARBA" id="ARBA00023136"/>
    </source>
</evidence>
<proteinExistence type="inferred from homology"/>
<evidence type="ECO:0000256" key="8">
    <source>
        <dbReference type="RuleBase" id="RU365092"/>
    </source>
</evidence>
<evidence type="ECO:0000256" key="3">
    <source>
        <dbReference type="ARBA" id="ARBA00022448"/>
    </source>
</evidence>
<feature type="transmembrane region" description="Helical" evidence="8">
    <location>
        <begin position="358"/>
        <end position="379"/>
    </location>
</feature>
<reference evidence="9" key="1">
    <citation type="submission" date="2020-10" db="EMBL/GenBank/DDBJ databases">
        <title>Connecting structure to function with the recovery of over 1000 high-quality activated sludge metagenome-assembled genomes encoding full-length rRNA genes using long-read sequencing.</title>
        <authorList>
            <person name="Singleton C.M."/>
            <person name="Petriglieri F."/>
            <person name="Kristensen J.M."/>
            <person name="Kirkegaard R.H."/>
            <person name="Michaelsen T.Y."/>
            <person name="Andersen M.H."/>
            <person name="Karst S.M."/>
            <person name="Dueholm M.S."/>
            <person name="Nielsen P.H."/>
            <person name="Albertsen M."/>
        </authorList>
    </citation>
    <scope>NUCLEOTIDE SEQUENCE</scope>
    <source>
        <strain evidence="9">OdNE_18-Q3-R46-58_BAT3C.305</strain>
    </source>
</reference>
<comment type="subcellular location">
    <subcellularLocation>
        <location evidence="8">Cell inner membrane</location>
        <topology evidence="8">Multi-pass membrane protein</topology>
    </subcellularLocation>
    <subcellularLocation>
        <location evidence="1">Cell membrane</location>
        <topology evidence="1">Multi-pass membrane protein</topology>
    </subcellularLocation>
</comment>
<feature type="transmembrane region" description="Helical" evidence="8">
    <location>
        <begin position="153"/>
        <end position="178"/>
    </location>
</feature>
<feature type="transmembrane region" description="Helical" evidence="8">
    <location>
        <begin position="399"/>
        <end position="416"/>
    </location>
</feature>
<sequence>MTWQMNVDPLGNIGLSALVAAIPILFLFWALAIKRMKGHFAAMGGTGLAVLIAVLVFKMPVDLAALATLYGGAFGLFPVCWIVITALFIYNMSVKTGQFEVIKNSLASISDDRRLQALLIAFSFGAFIEGAAGFGTPVAITAAMLAGLGFNPLYAAGICLLANTAPVAWGAIGIPIVVGGQVSGIPDFALSQMVGRTLPIVSIFIPLYLVVLMAGWKKGLEVWPACLVSGGSFAIAQFFSANSPLTAPLLPDLVASITSIICTVAFLKIWHPKESWHFPDEPKSEGKAALRFTGGQIFRAWAPFIILSLFVCAWGIKPVNQALNQMTKLVFDYAIPIGGLDKMVIDQAGKAKPAVYNFNVLSAAGTAILFAWMFSVVVMGATVKTAIGVAGDTLKTLKWPIVTIATILGFAYIMNFSGMAIALGYAVATTGVAFPFFAAILGWLGVFMTGSDTSTNALFGKLQAVTAEKLGIDPVIALSANTSGGVCGKMISPQSISVATGATGMVGRESEIFRFTFKHSIFLAVIVGILHLLWAYVFPGVVPSYVKPVAAAAAAVSGAAAQIVVNPDGLMWLGIFVGIIAFVTFLSRVLGANLLAPAEGKDEVHFH</sequence>
<keyword evidence="8" id="KW-0997">Cell inner membrane</keyword>
<name>A0A9D7LTT9_9RHOO</name>
<dbReference type="PANTHER" id="PTHR30003">
    <property type="entry name" value="L-LACTATE PERMEASE"/>
    <property type="match status" value="1"/>
</dbReference>
<dbReference type="NCBIfam" id="TIGR00795">
    <property type="entry name" value="lctP"/>
    <property type="match status" value="1"/>
</dbReference>
<evidence type="ECO:0000256" key="1">
    <source>
        <dbReference type="ARBA" id="ARBA00004651"/>
    </source>
</evidence>
<gene>
    <name evidence="9" type="ORF">IPN75_18065</name>
</gene>
<feature type="transmembrane region" description="Helical" evidence="8">
    <location>
        <begin position="12"/>
        <end position="33"/>
    </location>
</feature>
<keyword evidence="3 8" id="KW-0813">Transport</keyword>
<dbReference type="EMBL" id="JADKBR010000023">
    <property type="protein sequence ID" value="MBK8892133.1"/>
    <property type="molecule type" value="Genomic_DNA"/>
</dbReference>
<protein>
    <recommendedName>
        <fullName evidence="8">L-lactate permease</fullName>
    </recommendedName>
</protein>
<evidence type="ECO:0000256" key="6">
    <source>
        <dbReference type="ARBA" id="ARBA00022989"/>
    </source>
</evidence>
<accession>A0A9D7LTT9</accession>
<feature type="transmembrane region" description="Helical" evidence="8">
    <location>
        <begin position="40"/>
        <end position="57"/>
    </location>
</feature>
<feature type="transmembrane region" description="Helical" evidence="8">
    <location>
        <begin position="423"/>
        <end position="446"/>
    </location>
</feature>
<feature type="transmembrane region" description="Helical" evidence="8">
    <location>
        <begin position="118"/>
        <end position="147"/>
    </location>
</feature>
<feature type="transmembrane region" description="Helical" evidence="8">
    <location>
        <begin position="63"/>
        <end position="90"/>
    </location>
</feature>
<dbReference type="GO" id="GO:0015295">
    <property type="term" value="F:solute:proton symporter activity"/>
    <property type="evidence" value="ECO:0007669"/>
    <property type="project" value="TreeGrafter"/>
</dbReference>
<dbReference type="InterPro" id="IPR003804">
    <property type="entry name" value="Lactate_perm"/>
</dbReference>
<feature type="transmembrane region" description="Helical" evidence="8">
    <location>
        <begin position="253"/>
        <end position="271"/>
    </location>
</feature>
<comment type="function">
    <text evidence="8">Uptake of L-lactate across the membrane. Can also transport D-lactate and glycolate.</text>
</comment>
<dbReference type="AlphaFoldDB" id="A0A9D7LTT9"/>
<dbReference type="PANTHER" id="PTHR30003:SF0">
    <property type="entry name" value="GLYCOLATE PERMEASE GLCA-RELATED"/>
    <property type="match status" value="1"/>
</dbReference>
<evidence type="ECO:0000256" key="2">
    <source>
        <dbReference type="ARBA" id="ARBA00010100"/>
    </source>
</evidence>
<comment type="similarity">
    <text evidence="2 8">Belongs to the lactate permease family.</text>
</comment>
<dbReference type="GO" id="GO:0005886">
    <property type="term" value="C:plasma membrane"/>
    <property type="evidence" value="ECO:0007669"/>
    <property type="project" value="UniProtKB-SubCell"/>
</dbReference>
<comment type="caution">
    <text evidence="9">The sequence shown here is derived from an EMBL/GenBank/DDBJ whole genome shotgun (WGS) entry which is preliminary data.</text>
</comment>
<evidence type="ECO:0000313" key="9">
    <source>
        <dbReference type="EMBL" id="MBK8892133.1"/>
    </source>
</evidence>
<evidence type="ECO:0000313" key="10">
    <source>
        <dbReference type="Proteomes" id="UP000808146"/>
    </source>
</evidence>
<dbReference type="Proteomes" id="UP000808146">
    <property type="component" value="Unassembled WGS sequence"/>
</dbReference>
<dbReference type="GO" id="GO:0015129">
    <property type="term" value="F:lactate transmembrane transporter activity"/>
    <property type="evidence" value="ECO:0007669"/>
    <property type="project" value="UniProtKB-UniRule"/>
</dbReference>
<keyword evidence="6 8" id="KW-1133">Transmembrane helix</keyword>
<evidence type="ECO:0000256" key="4">
    <source>
        <dbReference type="ARBA" id="ARBA00022475"/>
    </source>
</evidence>
<organism evidence="9 10">
    <name type="scientific">Candidatus Dechloromonas phosphorivorans</name>
    <dbReference type="NCBI Taxonomy" id="2899244"/>
    <lineage>
        <taxon>Bacteria</taxon>
        <taxon>Pseudomonadati</taxon>
        <taxon>Pseudomonadota</taxon>
        <taxon>Betaproteobacteria</taxon>
        <taxon>Rhodocyclales</taxon>
        <taxon>Azonexaceae</taxon>
        <taxon>Dechloromonas</taxon>
    </lineage>
</organism>
<feature type="transmembrane region" description="Helical" evidence="8">
    <location>
        <begin position="198"/>
        <end position="216"/>
    </location>
</feature>
<keyword evidence="7 8" id="KW-0472">Membrane</keyword>
<feature type="transmembrane region" description="Helical" evidence="8">
    <location>
        <begin position="222"/>
        <end position="241"/>
    </location>
</feature>